<feature type="transmembrane region" description="Helical" evidence="1">
    <location>
        <begin position="12"/>
        <end position="32"/>
    </location>
</feature>
<keyword evidence="1" id="KW-0812">Transmembrane</keyword>
<sequence>MSDQEKSPSPQGQSLFSVIGSVAASMFGVQSGKKHDEDFKHGKASTYIIIGAIATLVFVLTVWGVVQLVVSIVQPT</sequence>
<evidence type="ECO:0008006" key="3">
    <source>
        <dbReference type="Google" id="ProtNLM"/>
    </source>
</evidence>
<dbReference type="InterPro" id="IPR021344">
    <property type="entry name" value="DUF2970"/>
</dbReference>
<name>A0A3B0Y6T1_9ZZZZ</name>
<dbReference type="EMBL" id="UOFN01000060">
    <property type="protein sequence ID" value="VAW76478.1"/>
    <property type="molecule type" value="Genomic_DNA"/>
</dbReference>
<keyword evidence="1" id="KW-1133">Transmembrane helix</keyword>
<reference evidence="2" key="1">
    <citation type="submission" date="2018-06" db="EMBL/GenBank/DDBJ databases">
        <authorList>
            <person name="Zhirakovskaya E."/>
        </authorList>
    </citation>
    <scope>NUCLEOTIDE SEQUENCE</scope>
</reference>
<dbReference type="AlphaFoldDB" id="A0A3B0Y6T1"/>
<gene>
    <name evidence="2" type="ORF">MNBD_GAMMA15-1615</name>
</gene>
<evidence type="ECO:0000313" key="2">
    <source>
        <dbReference type="EMBL" id="VAW76478.1"/>
    </source>
</evidence>
<accession>A0A3B0Y6T1</accession>
<proteinExistence type="predicted"/>
<feature type="transmembrane region" description="Helical" evidence="1">
    <location>
        <begin position="44"/>
        <end position="66"/>
    </location>
</feature>
<protein>
    <recommendedName>
        <fullName evidence="3">DUF2970 domain-containing protein</fullName>
    </recommendedName>
</protein>
<keyword evidence="1" id="KW-0472">Membrane</keyword>
<organism evidence="2">
    <name type="scientific">hydrothermal vent metagenome</name>
    <dbReference type="NCBI Taxonomy" id="652676"/>
    <lineage>
        <taxon>unclassified sequences</taxon>
        <taxon>metagenomes</taxon>
        <taxon>ecological metagenomes</taxon>
    </lineage>
</organism>
<evidence type="ECO:0000256" key="1">
    <source>
        <dbReference type="SAM" id="Phobius"/>
    </source>
</evidence>
<dbReference type="Pfam" id="PF11174">
    <property type="entry name" value="DUF2970"/>
    <property type="match status" value="1"/>
</dbReference>